<protein>
    <recommendedName>
        <fullName evidence="4">CR-type domain-containing protein</fullName>
    </recommendedName>
</protein>
<name>A0A1G1XPC5_9BACT</name>
<evidence type="ECO:0008006" key="4">
    <source>
        <dbReference type="Google" id="ProtNLM"/>
    </source>
</evidence>
<keyword evidence="1" id="KW-0812">Transmembrane</keyword>
<feature type="transmembrane region" description="Helical" evidence="1">
    <location>
        <begin position="45"/>
        <end position="66"/>
    </location>
</feature>
<dbReference type="Gene3D" id="2.10.230.10">
    <property type="entry name" value="Heat shock protein DnaJ, cysteine-rich domain"/>
    <property type="match status" value="1"/>
</dbReference>
<evidence type="ECO:0000313" key="2">
    <source>
        <dbReference type="EMBL" id="OGY41430.1"/>
    </source>
</evidence>
<dbReference type="InterPro" id="IPR036410">
    <property type="entry name" value="HSP_DnaJ_Cys-rich_dom_sf"/>
</dbReference>
<proteinExistence type="predicted"/>
<keyword evidence="1" id="KW-0472">Membrane</keyword>
<evidence type="ECO:0000256" key="1">
    <source>
        <dbReference type="SAM" id="Phobius"/>
    </source>
</evidence>
<feature type="transmembrane region" description="Helical" evidence="1">
    <location>
        <begin position="12"/>
        <end position="33"/>
    </location>
</feature>
<dbReference type="SUPFAM" id="SSF57938">
    <property type="entry name" value="DnaJ/Hsp40 cysteine-rich domain"/>
    <property type="match status" value="1"/>
</dbReference>
<dbReference type="AlphaFoldDB" id="A0A1G1XPC5"/>
<gene>
    <name evidence="2" type="ORF">A2Y82_00735</name>
</gene>
<evidence type="ECO:0000313" key="3">
    <source>
        <dbReference type="Proteomes" id="UP000176498"/>
    </source>
</evidence>
<dbReference type="Proteomes" id="UP000176498">
    <property type="component" value="Unassembled WGS sequence"/>
</dbReference>
<organism evidence="2 3">
    <name type="scientific">Candidatus Buchananbacteria bacterium RBG_13_36_9</name>
    <dbReference type="NCBI Taxonomy" id="1797530"/>
    <lineage>
        <taxon>Bacteria</taxon>
        <taxon>Candidatus Buchananiibacteriota</taxon>
    </lineage>
</organism>
<dbReference type="EMBL" id="MHHZ01000018">
    <property type="protein sequence ID" value="OGY41430.1"/>
    <property type="molecule type" value="Genomic_DNA"/>
</dbReference>
<accession>A0A1G1XPC5</accession>
<reference evidence="2 3" key="1">
    <citation type="journal article" date="2016" name="Nat. Commun.">
        <title>Thousands of microbial genomes shed light on interconnected biogeochemical processes in an aquifer system.</title>
        <authorList>
            <person name="Anantharaman K."/>
            <person name="Brown C.T."/>
            <person name="Hug L.A."/>
            <person name="Sharon I."/>
            <person name="Castelle C.J."/>
            <person name="Probst A.J."/>
            <person name="Thomas B.C."/>
            <person name="Singh A."/>
            <person name="Wilkins M.J."/>
            <person name="Karaoz U."/>
            <person name="Brodie E.L."/>
            <person name="Williams K.H."/>
            <person name="Hubbard S.S."/>
            <person name="Banfield J.F."/>
        </authorList>
    </citation>
    <scope>NUCLEOTIDE SEQUENCE [LARGE SCALE GENOMIC DNA]</scope>
</reference>
<comment type="caution">
    <text evidence="2">The sequence shown here is derived from an EMBL/GenBank/DDBJ whole genome shotgun (WGS) entry which is preliminary data.</text>
</comment>
<keyword evidence="1" id="KW-1133">Transmembrane helix</keyword>
<sequence length="152" mass="16697">MKKFQRLRETLGNIFIFGGSLSGTALVLYLYYFVYTLIKKQTFNWNIALILLIASAFLFILGFIVLPEDTSMEMCPDCNGNGMDNRMSETGKGSCHCNTCNGTGYIPRQQSDEKNFSENECSACGGSGMYRDGYGTNAGGGQCPYCGGKGYR</sequence>